<dbReference type="Pfam" id="PF00582">
    <property type="entry name" value="Usp"/>
    <property type="match status" value="2"/>
</dbReference>
<comment type="similarity">
    <text evidence="1">Belongs to the universal stress protein A family.</text>
</comment>
<dbReference type="OrthoDB" id="3569526at2"/>
<dbReference type="Gene3D" id="3.40.50.620">
    <property type="entry name" value="HUPs"/>
    <property type="match status" value="2"/>
</dbReference>
<dbReference type="AlphaFoldDB" id="A0A1I4Y7X5"/>
<accession>A0A1I4Y7X5</accession>
<keyword evidence="6" id="KW-1185">Reference proteome</keyword>
<reference evidence="5 6" key="1">
    <citation type="submission" date="2016-10" db="EMBL/GenBank/DDBJ databases">
        <authorList>
            <person name="de Groot N.N."/>
        </authorList>
    </citation>
    <scope>NUCLEOTIDE SEQUENCE [LARGE SCALE GENOMIC DNA]</scope>
    <source>
        <strain evidence="5 6">CGMCC 4.1877</strain>
    </source>
</reference>
<keyword evidence="3" id="KW-0067">ATP-binding</keyword>
<evidence type="ECO:0000313" key="6">
    <source>
        <dbReference type="Proteomes" id="UP000199614"/>
    </source>
</evidence>
<dbReference type="RefSeq" id="WP_093342831.1">
    <property type="nucleotide sequence ID" value="NZ_FOUY01000013.1"/>
</dbReference>
<dbReference type="Proteomes" id="UP000199614">
    <property type="component" value="Unassembled WGS sequence"/>
</dbReference>
<dbReference type="InterPro" id="IPR006016">
    <property type="entry name" value="UspA"/>
</dbReference>
<feature type="domain" description="UspA" evidence="4">
    <location>
        <begin position="186"/>
        <end position="319"/>
    </location>
</feature>
<feature type="domain" description="UspA" evidence="4">
    <location>
        <begin position="9"/>
        <end position="145"/>
    </location>
</feature>
<evidence type="ECO:0000256" key="1">
    <source>
        <dbReference type="ARBA" id="ARBA00008791"/>
    </source>
</evidence>
<dbReference type="PANTHER" id="PTHR46268:SF27">
    <property type="entry name" value="UNIVERSAL STRESS PROTEIN RV2623"/>
    <property type="match status" value="1"/>
</dbReference>
<dbReference type="PANTHER" id="PTHR46268">
    <property type="entry name" value="STRESS RESPONSE PROTEIN NHAX"/>
    <property type="match status" value="1"/>
</dbReference>
<dbReference type="EMBL" id="FOUY01000013">
    <property type="protein sequence ID" value="SFN34131.1"/>
    <property type="molecule type" value="Genomic_DNA"/>
</dbReference>
<dbReference type="InterPro" id="IPR006015">
    <property type="entry name" value="Universal_stress_UspA"/>
</dbReference>
<evidence type="ECO:0000256" key="2">
    <source>
        <dbReference type="ARBA" id="ARBA00022741"/>
    </source>
</evidence>
<organism evidence="5 6">
    <name type="scientific">Pseudonocardia ammonioxydans</name>
    <dbReference type="NCBI Taxonomy" id="260086"/>
    <lineage>
        <taxon>Bacteria</taxon>
        <taxon>Bacillati</taxon>
        <taxon>Actinomycetota</taxon>
        <taxon>Actinomycetes</taxon>
        <taxon>Pseudonocardiales</taxon>
        <taxon>Pseudonocardiaceae</taxon>
        <taxon>Pseudonocardia</taxon>
    </lineage>
</organism>
<gene>
    <name evidence="5" type="ORF">SAMN05216207_101311</name>
</gene>
<protein>
    <submittedName>
        <fullName evidence="5">Nucleotide-binding universal stress protein, UspA family</fullName>
    </submittedName>
</protein>
<name>A0A1I4Y7X5_PSUAM</name>
<dbReference type="STRING" id="260086.SAMN05216207_101311"/>
<sequence>MSQQQGGPVVAGVDGSESALDAVRCAAAEAADRRRGLRLVAVFTPLPSGTRHDLGLAPVYREQAMGVLREQLAAAAEVATAAAPGIEVETELRTGYPAQVLVEESHGASLTVVGSRGLGGFSGLLVGSVAVAVAAHGGSPVLVVRGDGAARGGSAAGGAGVVGGDGAAGGAGVVDGDGASQAGLPVVLGVDGSPAGEAAVGLAFETAARRAVPLRAVHAWSDVVLDPAVAVLIDREAMETEERALLAERLAGWSQKYPDVEVEHVLVRDRPAHALVEESARAGLVVVGSRGRGGLAGLLLGSVGHALLHHARSPVLIARP</sequence>
<proteinExistence type="inferred from homology"/>
<evidence type="ECO:0000259" key="4">
    <source>
        <dbReference type="Pfam" id="PF00582"/>
    </source>
</evidence>
<evidence type="ECO:0000256" key="3">
    <source>
        <dbReference type="ARBA" id="ARBA00022840"/>
    </source>
</evidence>
<dbReference type="SUPFAM" id="SSF52402">
    <property type="entry name" value="Adenine nucleotide alpha hydrolases-like"/>
    <property type="match status" value="2"/>
</dbReference>
<dbReference type="PRINTS" id="PR01438">
    <property type="entry name" value="UNVRSLSTRESS"/>
</dbReference>
<dbReference type="InterPro" id="IPR014729">
    <property type="entry name" value="Rossmann-like_a/b/a_fold"/>
</dbReference>
<keyword evidence="2" id="KW-0547">Nucleotide-binding</keyword>
<dbReference type="GO" id="GO:0005524">
    <property type="term" value="F:ATP binding"/>
    <property type="evidence" value="ECO:0007669"/>
    <property type="project" value="UniProtKB-KW"/>
</dbReference>
<evidence type="ECO:0000313" key="5">
    <source>
        <dbReference type="EMBL" id="SFN34131.1"/>
    </source>
</evidence>